<name>A0A2N0SYA0_BIFLN</name>
<evidence type="ECO:0000313" key="10">
    <source>
        <dbReference type="EMBL" id="PKC86755.1"/>
    </source>
</evidence>
<comment type="caution">
    <text evidence="10">The sequence shown here is derived from an EMBL/GenBank/DDBJ whole genome shotgun (WGS) entry which is preliminary data.</text>
</comment>
<dbReference type="EMBL" id="PJDT01000033">
    <property type="protein sequence ID" value="PKC86755.1"/>
    <property type="molecule type" value="Genomic_DNA"/>
</dbReference>
<keyword evidence="3" id="KW-0808">Transferase</keyword>
<gene>
    <name evidence="10" type="ORF">APC1503_2189</name>
</gene>
<dbReference type="Pfam" id="PF20473">
    <property type="entry name" value="MmeI_Mtase"/>
    <property type="match status" value="1"/>
</dbReference>
<dbReference type="AlphaFoldDB" id="A0A2N0SYA0"/>
<dbReference type="PANTHER" id="PTHR33841:SF1">
    <property type="entry name" value="DNA METHYLTRANSFERASE A"/>
    <property type="match status" value="1"/>
</dbReference>
<dbReference type="InterPro" id="IPR046820">
    <property type="entry name" value="MmeI_TRD"/>
</dbReference>
<dbReference type="Proteomes" id="UP000232654">
    <property type="component" value="Unassembled WGS sequence"/>
</dbReference>
<dbReference type="InterPro" id="IPR046818">
    <property type="entry name" value="MmeI_C"/>
</dbReference>
<dbReference type="InterPro" id="IPR046817">
    <property type="entry name" value="MmeI_N"/>
</dbReference>
<evidence type="ECO:0000313" key="11">
    <source>
        <dbReference type="Proteomes" id="UP000232654"/>
    </source>
</evidence>
<accession>A0A2N0SYA0</accession>
<reference evidence="10 11" key="1">
    <citation type="submission" date="2017-12" db="EMBL/GenBank/DDBJ databases">
        <title>Bifidobacterium longum APC/DPC strains.</title>
        <authorList>
            <person name="Arboleya S."/>
        </authorList>
    </citation>
    <scope>NUCLEOTIDE SEQUENCE [LARGE SCALE GENOMIC DNA]</scope>
    <source>
        <strain evidence="10 11">APC1503</strain>
    </source>
</reference>
<evidence type="ECO:0000256" key="1">
    <source>
        <dbReference type="ARBA" id="ARBA00011900"/>
    </source>
</evidence>
<evidence type="ECO:0000259" key="6">
    <source>
        <dbReference type="Pfam" id="PF20465"/>
    </source>
</evidence>
<evidence type="ECO:0000259" key="5">
    <source>
        <dbReference type="Pfam" id="PF20464"/>
    </source>
</evidence>
<dbReference type="InterPro" id="IPR046816">
    <property type="entry name" value="MmeI_Mtase"/>
</dbReference>
<dbReference type="GO" id="GO:0032259">
    <property type="term" value="P:methylation"/>
    <property type="evidence" value="ECO:0007669"/>
    <property type="project" value="UniProtKB-KW"/>
</dbReference>
<dbReference type="Pfam" id="PF20466">
    <property type="entry name" value="MmeI_TRD"/>
    <property type="match status" value="1"/>
</dbReference>
<dbReference type="PRINTS" id="PR00507">
    <property type="entry name" value="N12N6MTFRASE"/>
</dbReference>
<evidence type="ECO:0000256" key="4">
    <source>
        <dbReference type="ARBA" id="ARBA00047942"/>
    </source>
</evidence>
<dbReference type="Gene3D" id="3.40.50.150">
    <property type="entry name" value="Vaccinia Virus protein VP39"/>
    <property type="match status" value="1"/>
</dbReference>
<feature type="domain" description="MmeI-like N-terminal" evidence="5">
    <location>
        <begin position="7"/>
        <end position="185"/>
    </location>
</feature>
<dbReference type="InterPro" id="IPR046819">
    <property type="entry name" value="MmeI_hel"/>
</dbReference>
<evidence type="ECO:0000259" key="9">
    <source>
        <dbReference type="Pfam" id="PF20473"/>
    </source>
</evidence>
<evidence type="ECO:0000259" key="8">
    <source>
        <dbReference type="Pfam" id="PF20467"/>
    </source>
</evidence>
<evidence type="ECO:0000256" key="3">
    <source>
        <dbReference type="ARBA" id="ARBA00022679"/>
    </source>
</evidence>
<evidence type="ECO:0000256" key="2">
    <source>
        <dbReference type="ARBA" id="ARBA00022603"/>
    </source>
</evidence>
<feature type="domain" description="MmeI-like DNA-methyltransferase" evidence="9">
    <location>
        <begin position="361"/>
        <end position="616"/>
    </location>
</feature>
<protein>
    <recommendedName>
        <fullName evidence="1">site-specific DNA-methyltransferase (adenine-specific)</fullName>
        <ecNumber evidence="1">2.1.1.72</ecNumber>
    </recommendedName>
</protein>
<feature type="domain" description="MmeI-like C-terminal" evidence="8">
    <location>
        <begin position="850"/>
        <end position="928"/>
    </location>
</feature>
<feature type="domain" description="MmeI-like target recognition" evidence="7">
    <location>
        <begin position="640"/>
        <end position="848"/>
    </location>
</feature>
<evidence type="ECO:0000259" key="7">
    <source>
        <dbReference type="Pfam" id="PF20466"/>
    </source>
</evidence>
<keyword evidence="2" id="KW-0489">Methyltransferase</keyword>
<sequence length="933" mass="105018">MDDLKSRAAKFAETWAGRGDEKSDTQQYWRDLLDKVLLIPDTSDRQVLWFERRTALDGFIDALMIQARVLVEQKSLGVDLDRPEPRQGSMVTPVQQAKRYADSLPPSERPSVLITCDFGTFRLYDLEADPLARTPQSEFTLADLPEHINEIGRLFTHENSRVVQQERLSVKAGRRVARLHDSLAKCFEHPDDPAEHDALAMLTVRLVFCLYAEDANLFKPDALRDYVAASTPDRLGEDLYDLFEVLDTPIGKRRRYLPEPLKAFPYVDGGLFADRIDVPPLTGELRDALLDISEGFDWSGISPVIFGSLMEETLSHDERRKGGMHYTSVRNIHRLIDPLFLDGLKSELEQAEAKPVAGGARTNALNRLHDRIAGLRFLDPACGSGNFLTETYLELRRIENRILADLDRDGQLALDLGDDLNPVRVSIGHFHGIEINGFACAVARTALWIAEQQALDDTESTITGLPRLPFTDTAHIMQGNALRLDWNTLLPGGQCDYVMGNPPFIGHVTKTAGQTDDLKTVWGRQYDGYLDYATGWYRKAASYLSKPDAAFAFVTTNSITQGQPVGPLFKPLHADGWHIRFAHRTFAWDAQSTDNAHVHVIIIGLGRKAKPAPVLFEYADINGEPTARTVDNINGYLIDGPDLYVGKRSQKTGPVSPLLDVTDSGSMPLDGGNLLLADREEYDRAMADPIAARFVRPFRMGRELINGTDRWCLWLRDAEPGELRKSSFLKKRVDACAEYRRNAPMKGDAYRHRATPWLFRDDHQPSMNYLAIPKVFSEDREYMTCDWYTPDIIAGDMVYTSPDRDGLAFAVIESRMFMTWQQTIGGRLESRCRFSNTVVWNNLPLPALDDDTRTALIEAGRNVLAARANHPGQSLADLYDPDYMPTDLRAAHRELDKVADVAFGARKWLKDDDDARLQVLFKSYTHMTGSSEV</sequence>
<dbReference type="Pfam" id="PF20464">
    <property type="entry name" value="MmeI_N"/>
    <property type="match status" value="1"/>
</dbReference>
<dbReference type="Pfam" id="PF20465">
    <property type="entry name" value="MmeI_hel"/>
    <property type="match status" value="1"/>
</dbReference>
<dbReference type="Pfam" id="PF20467">
    <property type="entry name" value="MmeI_C"/>
    <property type="match status" value="1"/>
</dbReference>
<proteinExistence type="predicted"/>
<dbReference type="InterPro" id="IPR050953">
    <property type="entry name" value="N4_N6_ade-DNA_methylase"/>
</dbReference>
<dbReference type="InterPro" id="IPR029063">
    <property type="entry name" value="SAM-dependent_MTases_sf"/>
</dbReference>
<dbReference type="RefSeq" id="WP_101011465.1">
    <property type="nucleotide sequence ID" value="NZ_PJDT01000033.1"/>
</dbReference>
<comment type="catalytic activity">
    <reaction evidence="4">
        <text>a 2'-deoxyadenosine in DNA + S-adenosyl-L-methionine = an N(6)-methyl-2'-deoxyadenosine in DNA + S-adenosyl-L-homocysteine + H(+)</text>
        <dbReference type="Rhea" id="RHEA:15197"/>
        <dbReference type="Rhea" id="RHEA-COMP:12418"/>
        <dbReference type="Rhea" id="RHEA-COMP:12419"/>
        <dbReference type="ChEBI" id="CHEBI:15378"/>
        <dbReference type="ChEBI" id="CHEBI:57856"/>
        <dbReference type="ChEBI" id="CHEBI:59789"/>
        <dbReference type="ChEBI" id="CHEBI:90615"/>
        <dbReference type="ChEBI" id="CHEBI:90616"/>
        <dbReference type="EC" id="2.1.1.72"/>
    </reaction>
</comment>
<dbReference type="PANTHER" id="PTHR33841">
    <property type="entry name" value="DNA METHYLTRANSFERASE YEEA-RELATED"/>
    <property type="match status" value="1"/>
</dbReference>
<dbReference type="GO" id="GO:0009007">
    <property type="term" value="F:site-specific DNA-methyltransferase (adenine-specific) activity"/>
    <property type="evidence" value="ECO:0007669"/>
    <property type="project" value="UniProtKB-EC"/>
</dbReference>
<dbReference type="EC" id="2.1.1.72" evidence="1"/>
<dbReference type="SUPFAM" id="SSF53335">
    <property type="entry name" value="S-adenosyl-L-methionine-dependent methyltransferases"/>
    <property type="match status" value="1"/>
</dbReference>
<organism evidence="10 11">
    <name type="scientific">Bifidobacterium longum</name>
    <dbReference type="NCBI Taxonomy" id="216816"/>
    <lineage>
        <taxon>Bacteria</taxon>
        <taxon>Bacillati</taxon>
        <taxon>Actinomycetota</taxon>
        <taxon>Actinomycetes</taxon>
        <taxon>Bifidobacteriales</taxon>
        <taxon>Bifidobacteriaceae</taxon>
        <taxon>Bifidobacterium</taxon>
    </lineage>
</organism>
<feature type="domain" description="MmeI-like helicase spacer" evidence="6">
    <location>
        <begin position="198"/>
        <end position="272"/>
    </location>
</feature>